<dbReference type="GO" id="GO:0016705">
    <property type="term" value="F:oxidoreductase activity, acting on paired donors, with incorporation or reduction of molecular oxygen"/>
    <property type="evidence" value="ECO:0007669"/>
    <property type="project" value="InterPro"/>
</dbReference>
<dbReference type="PRINTS" id="PR00463">
    <property type="entry name" value="EP450I"/>
</dbReference>
<dbReference type="RefSeq" id="WP_013229564.1">
    <property type="nucleotide sequence ID" value="NC_014318.1"/>
</dbReference>
<dbReference type="HOGENOM" id="CLU_001570_5_1_11"/>
<evidence type="ECO:0000313" key="5">
    <source>
        <dbReference type="EMBL" id="ADJ49527.1"/>
    </source>
</evidence>
<dbReference type="AlphaFoldDB" id="A0A0H3DH60"/>
<dbReference type="GO" id="GO:0020037">
    <property type="term" value="F:heme binding"/>
    <property type="evidence" value="ECO:0007669"/>
    <property type="project" value="InterPro"/>
</dbReference>
<dbReference type="PANTHER" id="PTHR24305">
    <property type="entry name" value="CYTOCHROME P450"/>
    <property type="match status" value="1"/>
</dbReference>
<name>A0A0H3DH60_AMYMU</name>
<feature type="binding site" description="axial binding residue" evidence="3">
    <location>
        <position position="384"/>
    </location>
    <ligand>
        <name>heme</name>
        <dbReference type="ChEBI" id="CHEBI:30413"/>
    </ligand>
    <ligandPart>
        <name>Fe</name>
        <dbReference type="ChEBI" id="CHEBI:18248"/>
    </ligandPart>
</feature>
<dbReference type="CDD" id="cd11049">
    <property type="entry name" value="CYP170A1-like"/>
    <property type="match status" value="1"/>
</dbReference>
<keyword evidence="3 4" id="KW-0349">Heme</keyword>
<dbReference type="KEGG" id="amd:AMED_7819"/>
<protein>
    <submittedName>
        <fullName evidence="5">Cytochrome P450</fullName>
    </submittedName>
</protein>
<keyword evidence="4" id="KW-0560">Oxidoreductase</keyword>
<evidence type="ECO:0000256" key="2">
    <source>
        <dbReference type="ARBA" id="ARBA00010617"/>
    </source>
</evidence>
<reference evidence="5 6" key="1">
    <citation type="journal article" date="2010" name="Cell Res.">
        <title>Complete genome sequence of the rifamycin SV-producing Amycolatopsis mediterranei U32 revealed its genetic characteristics in phylogeny and metabolism.</title>
        <authorList>
            <person name="Zhao W."/>
            <person name="Zhong Y."/>
            <person name="Yuan H."/>
            <person name="Wang J."/>
            <person name="Zheng H."/>
            <person name="Wang Y."/>
            <person name="Cen X."/>
            <person name="Xu F."/>
            <person name="Bai J."/>
            <person name="Han X."/>
            <person name="Lu G."/>
            <person name="Zhu Y."/>
            <person name="Shao Z."/>
            <person name="Yan H."/>
            <person name="Li C."/>
            <person name="Peng N."/>
            <person name="Zhang Z."/>
            <person name="Zhang Y."/>
            <person name="Lin W."/>
            <person name="Fan Y."/>
            <person name="Qin Z."/>
            <person name="Hu Y."/>
            <person name="Zhu B."/>
            <person name="Wang S."/>
            <person name="Ding X."/>
            <person name="Zhao G.P."/>
        </authorList>
    </citation>
    <scope>NUCLEOTIDE SEQUENCE [LARGE SCALE GENOMIC DNA]</scope>
    <source>
        <strain evidence="6">U-32</strain>
    </source>
</reference>
<sequence length="441" mass="48892">MTAVVAPGALPLIGHLVPLVHNRLEFLRELPAYGDLVRVRVGPWQALVVTSAELTHQVLQDDRTFDKGGYLYDRIRETGGNGLVSCAHRDHRRQRRLVQPSFHRDRLPGYLQVMSKQIDEVLGHWRDGRAVDVHADMQTVTARTMLPSGLPSSVMAQMIEDMNVVLAGVVWRSILPRRLDKVPLPANRRYHRAQERLRRIVTEVIADYRSSDTDHADLLSGLLAFCDPHDGAPGLSDAEIHDQVLTFLLAGTETTANVVSWALHLVARNPDIERRLRAEAAGVAGTTLDDLSRLTLARNVILETVRLFPPVPLLTRITTKDTRLGGHFLPDGTTVVYSPYVVQHQGAHFADPEDFRPDRWDGDGEPLRPPRGALFAFGGGARRCVGDTFGLAEAMVMLSTITHRWSMRSLPGSRVRPAQSLVLGPRTLRMRPQAATPGACS</sequence>
<keyword evidence="4" id="KW-0503">Monooxygenase</keyword>
<dbReference type="InterPro" id="IPR017972">
    <property type="entry name" value="Cyt_P450_CS"/>
</dbReference>
<dbReference type="SUPFAM" id="SSF48264">
    <property type="entry name" value="Cytochrome P450"/>
    <property type="match status" value="1"/>
</dbReference>
<dbReference type="InterPro" id="IPR001128">
    <property type="entry name" value="Cyt_P450"/>
</dbReference>
<dbReference type="eggNOG" id="COG2124">
    <property type="taxonomic scope" value="Bacteria"/>
</dbReference>
<gene>
    <name evidence="5" type="ordered locus">AMED_7819</name>
</gene>
<dbReference type="PRINTS" id="PR00385">
    <property type="entry name" value="P450"/>
</dbReference>
<dbReference type="InterPro" id="IPR036396">
    <property type="entry name" value="Cyt_P450_sf"/>
</dbReference>
<dbReference type="GO" id="GO:0004497">
    <property type="term" value="F:monooxygenase activity"/>
    <property type="evidence" value="ECO:0007669"/>
    <property type="project" value="UniProtKB-KW"/>
</dbReference>
<proteinExistence type="inferred from homology"/>
<evidence type="ECO:0000313" key="6">
    <source>
        <dbReference type="Proteomes" id="UP000000328"/>
    </source>
</evidence>
<dbReference type="GeneID" id="92875444"/>
<dbReference type="Pfam" id="PF00067">
    <property type="entry name" value="p450"/>
    <property type="match status" value="1"/>
</dbReference>
<dbReference type="Proteomes" id="UP000000328">
    <property type="component" value="Chromosome"/>
</dbReference>
<dbReference type="GO" id="GO:0005506">
    <property type="term" value="F:iron ion binding"/>
    <property type="evidence" value="ECO:0007669"/>
    <property type="project" value="InterPro"/>
</dbReference>
<comment type="similarity">
    <text evidence="2 4">Belongs to the cytochrome P450 family.</text>
</comment>
<accession>A0A0H3DH60</accession>
<evidence type="ECO:0000256" key="1">
    <source>
        <dbReference type="ARBA" id="ARBA00001971"/>
    </source>
</evidence>
<keyword evidence="3 4" id="KW-0408">Iron</keyword>
<dbReference type="InterPro" id="IPR050121">
    <property type="entry name" value="Cytochrome_P450_monoxygenase"/>
</dbReference>
<dbReference type="PROSITE" id="PS00086">
    <property type="entry name" value="CYTOCHROME_P450"/>
    <property type="match status" value="1"/>
</dbReference>
<dbReference type="PANTHER" id="PTHR24305:SF166">
    <property type="entry name" value="CYTOCHROME P450 12A4, MITOCHONDRIAL-RELATED"/>
    <property type="match status" value="1"/>
</dbReference>
<organism evidence="5 6">
    <name type="scientific">Amycolatopsis mediterranei (strain U-32)</name>
    <dbReference type="NCBI Taxonomy" id="749927"/>
    <lineage>
        <taxon>Bacteria</taxon>
        <taxon>Bacillati</taxon>
        <taxon>Actinomycetota</taxon>
        <taxon>Actinomycetes</taxon>
        <taxon>Pseudonocardiales</taxon>
        <taxon>Pseudonocardiaceae</taxon>
        <taxon>Amycolatopsis</taxon>
    </lineage>
</organism>
<dbReference type="EMBL" id="CP002000">
    <property type="protein sequence ID" value="ADJ49527.1"/>
    <property type="molecule type" value="Genomic_DNA"/>
</dbReference>
<dbReference type="InterPro" id="IPR002401">
    <property type="entry name" value="Cyt_P450_E_grp-I"/>
</dbReference>
<dbReference type="PATRIC" id="fig|749927.5.peg.8128"/>
<dbReference type="OrthoDB" id="5290182at2"/>
<comment type="cofactor">
    <cofactor evidence="1 3">
        <name>heme</name>
        <dbReference type="ChEBI" id="CHEBI:30413"/>
    </cofactor>
</comment>
<dbReference type="Gene3D" id="1.10.630.10">
    <property type="entry name" value="Cytochrome P450"/>
    <property type="match status" value="1"/>
</dbReference>
<evidence type="ECO:0000256" key="3">
    <source>
        <dbReference type="PIRSR" id="PIRSR602401-1"/>
    </source>
</evidence>
<evidence type="ECO:0000256" key="4">
    <source>
        <dbReference type="RuleBase" id="RU000461"/>
    </source>
</evidence>
<keyword evidence="3 4" id="KW-0479">Metal-binding</keyword>